<organism evidence="1 2">
    <name type="scientific">Modestobacter roseus</name>
    <dbReference type="NCBI Taxonomy" id="1181884"/>
    <lineage>
        <taxon>Bacteria</taxon>
        <taxon>Bacillati</taxon>
        <taxon>Actinomycetota</taxon>
        <taxon>Actinomycetes</taxon>
        <taxon>Geodermatophilales</taxon>
        <taxon>Geodermatophilaceae</taxon>
        <taxon>Modestobacter</taxon>
    </lineage>
</organism>
<protein>
    <submittedName>
        <fullName evidence="1">Uncharacterized protein</fullName>
    </submittedName>
</protein>
<sequence length="213" mass="21796">MSLAVAAMALAGCADAPGTPQSPGDPSVPPGLVLVEPMPEEPPALPETLPPELLEELALPPVSMDVYGLIERVRAAAGNSPDFGDVEIGRDRTQLIVRWHGRLPAAVQAVVDDPGVPEIEVVVEQTRFPVGELRAEASRLIGAHPDLIAGIGARPAGDGLDVLVRTSAVDAAGGADEALARGGVTSRFPLFAEAGEIVPGLTPLRGRQAAAGP</sequence>
<gene>
    <name evidence="1" type="ORF">JD78_03607</name>
</gene>
<dbReference type="EMBL" id="VLKF01000001">
    <property type="protein sequence ID" value="TWH75056.1"/>
    <property type="molecule type" value="Genomic_DNA"/>
</dbReference>
<proteinExistence type="predicted"/>
<reference evidence="1 2" key="1">
    <citation type="submission" date="2019-07" db="EMBL/GenBank/DDBJ databases">
        <title>R&amp;d 2014.</title>
        <authorList>
            <person name="Klenk H.-P."/>
        </authorList>
    </citation>
    <scope>NUCLEOTIDE SEQUENCE [LARGE SCALE GENOMIC DNA]</scope>
    <source>
        <strain evidence="1 2">DSM 45764</strain>
    </source>
</reference>
<dbReference type="AlphaFoldDB" id="A0A562IW33"/>
<evidence type="ECO:0000313" key="2">
    <source>
        <dbReference type="Proteomes" id="UP000321490"/>
    </source>
</evidence>
<comment type="caution">
    <text evidence="1">The sequence shown here is derived from an EMBL/GenBank/DDBJ whole genome shotgun (WGS) entry which is preliminary data.</text>
</comment>
<name>A0A562IW33_9ACTN</name>
<dbReference type="Proteomes" id="UP000321490">
    <property type="component" value="Unassembled WGS sequence"/>
</dbReference>
<accession>A0A562IW33</accession>
<keyword evidence="2" id="KW-1185">Reference proteome</keyword>
<evidence type="ECO:0000313" key="1">
    <source>
        <dbReference type="EMBL" id="TWH75056.1"/>
    </source>
</evidence>